<name>A0A4V2GD33_9ACTN</name>
<comment type="caution">
    <text evidence="1">The sequence shown here is derived from an EMBL/GenBank/DDBJ whole genome shotgun (WGS) entry which is preliminary data.</text>
</comment>
<dbReference type="EMBL" id="SHLD01000001">
    <property type="protein sequence ID" value="RZU74366.1"/>
    <property type="molecule type" value="Genomic_DNA"/>
</dbReference>
<gene>
    <name evidence="1" type="ORF">EV384_2823</name>
</gene>
<proteinExistence type="predicted"/>
<evidence type="ECO:0000313" key="1">
    <source>
        <dbReference type="EMBL" id="RZU74366.1"/>
    </source>
</evidence>
<accession>A0A4V2GD33</accession>
<protein>
    <submittedName>
        <fullName evidence="1">Uncharacterized protein</fullName>
    </submittedName>
</protein>
<sequence>MFGGRDSGVANPVRANGVSLLDELWSSAPYGSKTELLKKLETVTSSWVTDGLLSADDRSTILATARGAQFVP</sequence>
<evidence type="ECO:0000313" key="2">
    <source>
        <dbReference type="Proteomes" id="UP000294114"/>
    </source>
</evidence>
<organism evidence="1 2">
    <name type="scientific">Micromonospora kangleipakensis</name>
    <dbReference type="NCBI Taxonomy" id="1077942"/>
    <lineage>
        <taxon>Bacteria</taxon>
        <taxon>Bacillati</taxon>
        <taxon>Actinomycetota</taxon>
        <taxon>Actinomycetes</taxon>
        <taxon>Micromonosporales</taxon>
        <taxon>Micromonosporaceae</taxon>
        <taxon>Micromonospora</taxon>
    </lineage>
</organism>
<reference evidence="1 2" key="1">
    <citation type="submission" date="2019-02" db="EMBL/GenBank/DDBJ databases">
        <title>Sequencing the genomes of 1000 actinobacteria strains.</title>
        <authorList>
            <person name="Klenk H.-P."/>
        </authorList>
    </citation>
    <scope>NUCLEOTIDE SEQUENCE [LARGE SCALE GENOMIC DNA]</scope>
    <source>
        <strain evidence="1 2">DSM 45612</strain>
    </source>
</reference>
<dbReference type="Proteomes" id="UP000294114">
    <property type="component" value="Unassembled WGS sequence"/>
</dbReference>
<keyword evidence="2" id="KW-1185">Reference proteome</keyword>
<dbReference type="AlphaFoldDB" id="A0A4V2GD33"/>